<proteinExistence type="inferred from homology"/>
<dbReference type="OrthoDB" id="47007at2759"/>
<sequence length="308" mass="34425">MYSEFKMASSSQKVVLITGTATGIGFTTAVKFAGAPGKKYKVYATMRNMNEKKGDLEKAAGKLLNDTLFIRELDVSDEASRVKCVQAILEEDKRIDILINNAVVSHMGVFEELKLEEDGLKNFQINYFGPFRLMQLVVPGMKKRKSGRILNLSSIGSLLPCPFTDLYIHPKLALEGASESAAAYLRPFNVWVSVVHLGAVKTPRAEQVVAAYGQYKDAFLKPDFIKDEEVQKLYAKQMTTMMDLFTHDTCQTTDEVAQFLLDTAEVKKPVLYYQSSEFARKVAEQKYVDPTGEKAIKLYEAGVLSLVK</sequence>
<dbReference type="PRINTS" id="PR00081">
    <property type="entry name" value="GDHRDH"/>
</dbReference>
<keyword evidence="5" id="KW-1185">Reference proteome</keyword>
<dbReference type="Proteomes" id="UP000230750">
    <property type="component" value="Unassembled WGS sequence"/>
</dbReference>
<evidence type="ECO:0000313" key="4">
    <source>
        <dbReference type="EMBL" id="PIK38220.1"/>
    </source>
</evidence>
<dbReference type="InterPro" id="IPR002347">
    <property type="entry name" value="SDR_fam"/>
</dbReference>
<dbReference type="PRINTS" id="PR00080">
    <property type="entry name" value="SDRFAMILY"/>
</dbReference>
<evidence type="ECO:0000256" key="1">
    <source>
        <dbReference type="ARBA" id="ARBA00006484"/>
    </source>
</evidence>
<dbReference type="Pfam" id="PF00106">
    <property type="entry name" value="adh_short"/>
    <property type="match status" value="1"/>
</dbReference>
<evidence type="ECO:0000256" key="3">
    <source>
        <dbReference type="RuleBase" id="RU000363"/>
    </source>
</evidence>
<protein>
    <submittedName>
        <fullName evidence="4">Putative retinol dehydrogenase 8</fullName>
    </submittedName>
</protein>
<evidence type="ECO:0000313" key="5">
    <source>
        <dbReference type="Proteomes" id="UP000230750"/>
    </source>
</evidence>
<comment type="similarity">
    <text evidence="1 3">Belongs to the short-chain dehydrogenases/reductases (SDR) family.</text>
</comment>
<dbReference type="Gene3D" id="3.40.50.720">
    <property type="entry name" value="NAD(P)-binding Rossmann-like Domain"/>
    <property type="match status" value="1"/>
</dbReference>
<gene>
    <name evidence="4" type="ORF">BSL78_24944</name>
</gene>
<organism evidence="4 5">
    <name type="scientific">Stichopus japonicus</name>
    <name type="common">Sea cucumber</name>
    <dbReference type="NCBI Taxonomy" id="307972"/>
    <lineage>
        <taxon>Eukaryota</taxon>
        <taxon>Metazoa</taxon>
        <taxon>Echinodermata</taxon>
        <taxon>Eleutherozoa</taxon>
        <taxon>Echinozoa</taxon>
        <taxon>Holothuroidea</taxon>
        <taxon>Aspidochirotacea</taxon>
        <taxon>Aspidochirotida</taxon>
        <taxon>Stichopodidae</taxon>
        <taxon>Apostichopus</taxon>
    </lineage>
</organism>
<keyword evidence="2" id="KW-0560">Oxidoreductase</keyword>
<dbReference type="AlphaFoldDB" id="A0A2G8JR82"/>
<dbReference type="InterPro" id="IPR036291">
    <property type="entry name" value="NAD(P)-bd_dom_sf"/>
</dbReference>
<dbReference type="GO" id="GO:0005829">
    <property type="term" value="C:cytosol"/>
    <property type="evidence" value="ECO:0007669"/>
    <property type="project" value="TreeGrafter"/>
</dbReference>
<reference evidence="4 5" key="1">
    <citation type="journal article" date="2017" name="PLoS Biol.">
        <title>The sea cucumber genome provides insights into morphological evolution and visceral regeneration.</title>
        <authorList>
            <person name="Zhang X."/>
            <person name="Sun L."/>
            <person name="Yuan J."/>
            <person name="Sun Y."/>
            <person name="Gao Y."/>
            <person name="Zhang L."/>
            <person name="Li S."/>
            <person name="Dai H."/>
            <person name="Hamel J.F."/>
            <person name="Liu C."/>
            <person name="Yu Y."/>
            <person name="Liu S."/>
            <person name="Lin W."/>
            <person name="Guo K."/>
            <person name="Jin S."/>
            <person name="Xu P."/>
            <person name="Storey K.B."/>
            <person name="Huan P."/>
            <person name="Zhang T."/>
            <person name="Zhou Y."/>
            <person name="Zhang J."/>
            <person name="Lin C."/>
            <person name="Li X."/>
            <person name="Xing L."/>
            <person name="Huo D."/>
            <person name="Sun M."/>
            <person name="Wang L."/>
            <person name="Mercier A."/>
            <person name="Li F."/>
            <person name="Yang H."/>
            <person name="Xiang J."/>
        </authorList>
    </citation>
    <scope>NUCLEOTIDE SEQUENCE [LARGE SCALE GENOMIC DNA]</scope>
    <source>
        <strain evidence="4">Shaxun</strain>
        <tissue evidence="4">Muscle</tissue>
    </source>
</reference>
<comment type="caution">
    <text evidence="4">The sequence shown here is derived from an EMBL/GenBank/DDBJ whole genome shotgun (WGS) entry which is preliminary data.</text>
</comment>
<accession>A0A2G8JR82</accession>
<evidence type="ECO:0000256" key="2">
    <source>
        <dbReference type="ARBA" id="ARBA00023002"/>
    </source>
</evidence>
<name>A0A2G8JR82_STIJA</name>
<dbReference type="STRING" id="307972.A0A2G8JR82"/>
<dbReference type="PANTHER" id="PTHR43391">
    <property type="entry name" value="RETINOL DEHYDROGENASE-RELATED"/>
    <property type="match status" value="1"/>
</dbReference>
<dbReference type="GO" id="GO:0016491">
    <property type="term" value="F:oxidoreductase activity"/>
    <property type="evidence" value="ECO:0007669"/>
    <property type="project" value="UniProtKB-KW"/>
</dbReference>
<dbReference type="SUPFAM" id="SSF51735">
    <property type="entry name" value="NAD(P)-binding Rossmann-fold domains"/>
    <property type="match status" value="1"/>
</dbReference>
<dbReference type="EMBL" id="MRZV01001386">
    <property type="protein sequence ID" value="PIK38220.1"/>
    <property type="molecule type" value="Genomic_DNA"/>
</dbReference>
<dbReference type="PANTHER" id="PTHR43391:SF86">
    <property type="entry name" value="SHORT-CHAIN DEHYDROGENASE_REDUCTASE FAMILY PROTEIN"/>
    <property type="match status" value="1"/>
</dbReference>